<dbReference type="InterPro" id="IPR029063">
    <property type="entry name" value="SAM-dependent_MTases_sf"/>
</dbReference>
<evidence type="ECO:0000259" key="1">
    <source>
        <dbReference type="Pfam" id="PF07109"/>
    </source>
</evidence>
<dbReference type="GO" id="GO:0046406">
    <property type="term" value="F:magnesium protoporphyrin IX methyltransferase activity"/>
    <property type="evidence" value="ECO:0007669"/>
    <property type="project" value="InterPro"/>
</dbReference>
<dbReference type="GO" id="GO:0015995">
    <property type="term" value="P:chlorophyll biosynthetic process"/>
    <property type="evidence" value="ECO:0007669"/>
    <property type="project" value="InterPro"/>
</dbReference>
<protein>
    <recommendedName>
        <fullName evidence="1">Magnesium-protoporphyrin IX methyltransferase C-terminal domain-containing protein</fullName>
    </recommendedName>
</protein>
<evidence type="ECO:0000313" key="3">
    <source>
        <dbReference type="EMBL" id="ACN39990.1"/>
    </source>
</evidence>
<dbReference type="EMBL" id="EF082594">
    <property type="protein sequence ID" value="ABK21950.1"/>
    <property type="molecule type" value="mRNA"/>
</dbReference>
<name>A9NMT9_PICSI</name>
<reference evidence="3" key="2">
    <citation type="submission" date="2009-02" db="EMBL/GenBank/DDBJ databases">
        <title>Full length sequence-verified cDNA sequences from Sitka spruce (Picea sitchensis).</title>
        <authorList>
            <person name="Reid K.E."/>
            <person name="Liao N."/>
            <person name="Ralph S."/>
            <person name="Kolosova N."/>
            <person name="Oddy C."/>
            <person name="Moore R."/>
            <person name="Mayo M."/>
            <person name="Wagner S."/>
            <person name="King J."/>
            <person name="Yanchuk A."/>
            <person name="Holt R."/>
            <person name="Jones S."/>
            <person name="Marra M."/>
            <person name="Ritland C.E."/>
            <person name="Ritland K."/>
            <person name="Bohlmann J."/>
        </authorList>
    </citation>
    <scope>NUCLEOTIDE SEQUENCE</scope>
    <source>
        <tissue evidence="3">Green portion of the leader tissue</tissue>
    </source>
</reference>
<dbReference type="Gene3D" id="3.40.50.150">
    <property type="entry name" value="Vaccinia Virus protein VP39"/>
    <property type="match status" value="1"/>
</dbReference>
<organism evidence="2">
    <name type="scientific">Picea sitchensis</name>
    <name type="common">Sitka spruce</name>
    <name type="synonym">Pinus sitchensis</name>
    <dbReference type="NCBI Taxonomy" id="3332"/>
    <lineage>
        <taxon>Eukaryota</taxon>
        <taxon>Viridiplantae</taxon>
        <taxon>Streptophyta</taxon>
        <taxon>Embryophyta</taxon>
        <taxon>Tracheophyta</taxon>
        <taxon>Spermatophyta</taxon>
        <taxon>Pinopsida</taxon>
        <taxon>Pinidae</taxon>
        <taxon>Conifers I</taxon>
        <taxon>Pinales</taxon>
        <taxon>Pinaceae</taxon>
        <taxon>Picea</taxon>
    </lineage>
</organism>
<reference evidence="2" key="1">
    <citation type="journal article" date="2008" name="BMC Genomics">
        <title>A conifer genomics resource of 200,000 spruce (Picea spp.) ESTs and 6,464 high-quality, sequence-finished full-length cDNAs for Sitka spruce (Picea sitchensis).</title>
        <authorList>
            <person name="Ralph S.G."/>
            <person name="Chun H.J."/>
            <person name="Kolosova N."/>
            <person name="Cooper D."/>
            <person name="Oddy C."/>
            <person name="Ritland C.E."/>
            <person name="Kirkpatrick R."/>
            <person name="Moore R."/>
            <person name="Barber S."/>
            <person name="Holt R.A."/>
            <person name="Jones S.J."/>
            <person name="Marra M.A."/>
            <person name="Douglas C.J."/>
            <person name="Ritland K."/>
            <person name="Bohlmann J."/>
        </authorList>
    </citation>
    <scope>NUCLEOTIDE SEQUENCE</scope>
    <source>
        <tissue evidence="2">Green portion of the leader tissue</tissue>
    </source>
</reference>
<feature type="domain" description="Magnesium-protoporphyrin IX methyltransferase C-terminal" evidence="1">
    <location>
        <begin position="228"/>
        <end position="323"/>
    </location>
</feature>
<dbReference type="Pfam" id="PF07109">
    <property type="entry name" value="Mg-por_mtran_C"/>
    <property type="match status" value="1"/>
</dbReference>
<dbReference type="InterPro" id="IPR010940">
    <property type="entry name" value="Mg_prot_MeTrfase_C"/>
</dbReference>
<evidence type="ECO:0000313" key="2">
    <source>
        <dbReference type="EMBL" id="ABK21950.1"/>
    </source>
</evidence>
<dbReference type="CDD" id="cd02440">
    <property type="entry name" value="AdoMet_MTases"/>
    <property type="match status" value="1"/>
</dbReference>
<dbReference type="EMBL" id="BT070479">
    <property type="protein sequence ID" value="ACN39990.1"/>
    <property type="molecule type" value="mRNA"/>
</dbReference>
<proteinExistence type="evidence at transcript level"/>
<dbReference type="PROSITE" id="PS51556">
    <property type="entry name" value="SAM_MT_MG_PIX"/>
    <property type="match status" value="1"/>
</dbReference>
<dbReference type="SUPFAM" id="SSF53335">
    <property type="entry name" value="S-adenosyl-L-methionine-dependent methyltransferases"/>
    <property type="match status" value="1"/>
</dbReference>
<accession>A9NMT9</accession>
<sequence length="330" mass="35989">MANTVTAGPALSPFSHNPFIGKPLNSARAQNHLGITKKMTPSAILSSENVLKLAEIVPSINYDPRAIQMAVPWVGGATVAAVVAFLSLAEPETTRKADDKEEVRSYFNTTGFDRWNRIYGQTDDLNSVQLDIRLGHAQTVEKILEMVKNDGPLEGLKVCDAGCGTGSLSIPLAMEGAIVSASDISSAMVAEAERRAQESINEGSILVRPRFETRDLESLDGKYHTVACVDVLIHYPQEKAAGMIQHLASLAERRLILSFAPKTWYYSVLKRIGELFPGPSKTTRAYLHSEEDVEAALKAAGWVVRRRDMTATKFYFSRLLEAVPAAAGSQ</sequence>
<dbReference type="NCBIfam" id="TIGR02021">
    <property type="entry name" value="BchM-ChlM"/>
    <property type="match status" value="1"/>
</dbReference>
<dbReference type="InterPro" id="IPR010251">
    <property type="entry name" value="Mg_prot_MeTrfase"/>
</dbReference>
<dbReference type="AlphaFoldDB" id="A9NMT9"/>